<evidence type="ECO:0008006" key="4">
    <source>
        <dbReference type="Google" id="ProtNLM"/>
    </source>
</evidence>
<dbReference type="EMBL" id="CYKH01000197">
    <property type="protein sequence ID" value="CUE80255.1"/>
    <property type="molecule type" value="Genomic_DNA"/>
</dbReference>
<sequence>MPQLTAILLIVVAASSLLIASSTATTVNGVGYEVTIPAVQTSPPYTPTPYDTTPIVVPSQREARLACQESVPLYRTAMCDITTWDDCGNLYGDSTNISDWVVTVTNKLTNSVSVHVSPIISLQLGVARFYFTALELGVYAVSVTRTANSTLPTLRTNTPMVVLVVVSNTISRCTQQTVLAMQPQLATTMWTASSFNNERRTIPGLYGLSKPTSVVVDTTWIYPTPDATVQTKIRRTPLEPKVLSKIQNQLPDGGNNYKYCDVIQQA</sequence>
<evidence type="ECO:0000256" key="1">
    <source>
        <dbReference type="SAM" id="SignalP"/>
    </source>
</evidence>
<feature type="chain" id="PRO_5006621283" description="Membrane-associated protein" evidence="1">
    <location>
        <begin position="25"/>
        <end position="266"/>
    </location>
</feature>
<name>A0A0S4IJD0_BODSA</name>
<dbReference type="VEuPathDB" id="TriTrypDB:BSAL_56500"/>
<evidence type="ECO:0000313" key="2">
    <source>
        <dbReference type="EMBL" id="CUE80255.1"/>
    </source>
</evidence>
<organism evidence="2 3">
    <name type="scientific">Bodo saltans</name>
    <name type="common">Flagellated protozoan</name>
    <dbReference type="NCBI Taxonomy" id="75058"/>
    <lineage>
        <taxon>Eukaryota</taxon>
        <taxon>Discoba</taxon>
        <taxon>Euglenozoa</taxon>
        <taxon>Kinetoplastea</taxon>
        <taxon>Metakinetoplastina</taxon>
        <taxon>Eubodonida</taxon>
        <taxon>Bodonidae</taxon>
        <taxon>Bodo</taxon>
    </lineage>
</organism>
<dbReference type="AlphaFoldDB" id="A0A0S4IJD0"/>
<keyword evidence="1" id="KW-0732">Signal</keyword>
<keyword evidence="3" id="KW-1185">Reference proteome</keyword>
<feature type="signal peptide" evidence="1">
    <location>
        <begin position="1"/>
        <end position="24"/>
    </location>
</feature>
<reference evidence="3" key="1">
    <citation type="submission" date="2015-09" db="EMBL/GenBank/DDBJ databases">
        <authorList>
            <consortium name="Pathogen Informatics"/>
        </authorList>
    </citation>
    <scope>NUCLEOTIDE SEQUENCE [LARGE SCALE GENOMIC DNA]</scope>
    <source>
        <strain evidence="3">Lake Konstanz</strain>
    </source>
</reference>
<evidence type="ECO:0000313" key="3">
    <source>
        <dbReference type="Proteomes" id="UP000051952"/>
    </source>
</evidence>
<protein>
    <recommendedName>
        <fullName evidence="4">Membrane-associated protein</fullName>
    </recommendedName>
</protein>
<gene>
    <name evidence="2" type="ORF">BSAL_56500</name>
</gene>
<accession>A0A0S4IJD0</accession>
<proteinExistence type="predicted"/>
<dbReference type="Proteomes" id="UP000051952">
    <property type="component" value="Unassembled WGS sequence"/>
</dbReference>